<evidence type="ECO:0000313" key="2">
    <source>
        <dbReference type="Proteomes" id="UP001432027"/>
    </source>
</evidence>
<accession>A0AAV5SDM7</accession>
<evidence type="ECO:0000313" key="1">
    <source>
        <dbReference type="EMBL" id="GMS81476.1"/>
    </source>
</evidence>
<sequence length="118" mass="12335">LKITYLEFDGAHGSGHDKYVVLVQGTIGFHEVGLQEGLKNVSGESFNSIVDGQHVYSLAVGDVRGGGDTEDVAQANSEVVPHDSVHADLVIAAGLVSKTNADGFLSLLSFEHDGIASE</sequence>
<dbReference type="AlphaFoldDB" id="A0AAV5SDM7"/>
<dbReference type="EMBL" id="BTSX01000001">
    <property type="protein sequence ID" value="GMS81476.1"/>
    <property type="molecule type" value="Genomic_DNA"/>
</dbReference>
<comment type="caution">
    <text evidence="1">The sequence shown here is derived from an EMBL/GenBank/DDBJ whole genome shotgun (WGS) entry which is preliminary data.</text>
</comment>
<name>A0AAV5SDM7_9BILA</name>
<protein>
    <submittedName>
        <fullName evidence="1">Uncharacterized protein</fullName>
    </submittedName>
</protein>
<reference evidence="1" key="1">
    <citation type="submission" date="2023-10" db="EMBL/GenBank/DDBJ databases">
        <title>Genome assembly of Pristionchus species.</title>
        <authorList>
            <person name="Yoshida K."/>
            <person name="Sommer R.J."/>
        </authorList>
    </citation>
    <scope>NUCLEOTIDE SEQUENCE</scope>
    <source>
        <strain evidence="1">RS0144</strain>
    </source>
</reference>
<proteinExistence type="predicted"/>
<dbReference type="Proteomes" id="UP001432027">
    <property type="component" value="Unassembled WGS sequence"/>
</dbReference>
<organism evidence="1 2">
    <name type="scientific">Pristionchus entomophagus</name>
    <dbReference type="NCBI Taxonomy" id="358040"/>
    <lineage>
        <taxon>Eukaryota</taxon>
        <taxon>Metazoa</taxon>
        <taxon>Ecdysozoa</taxon>
        <taxon>Nematoda</taxon>
        <taxon>Chromadorea</taxon>
        <taxon>Rhabditida</taxon>
        <taxon>Rhabditina</taxon>
        <taxon>Diplogasteromorpha</taxon>
        <taxon>Diplogasteroidea</taxon>
        <taxon>Neodiplogasteridae</taxon>
        <taxon>Pristionchus</taxon>
    </lineage>
</organism>
<feature type="non-terminal residue" evidence="1">
    <location>
        <position position="1"/>
    </location>
</feature>
<gene>
    <name evidence="1" type="ORF">PENTCL1PPCAC_3651</name>
</gene>
<keyword evidence="2" id="KW-1185">Reference proteome</keyword>